<dbReference type="GO" id="GO:0030674">
    <property type="term" value="F:protein-macromolecule adaptor activity"/>
    <property type="evidence" value="ECO:0007669"/>
    <property type="project" value="EnsemblFungi"/>
</dbReference>
<dbReference type="GO" id="GO:0007015">
    <property type="term" value="P:actin filament organization"/>
    <property type="evidence" value="ECO:0007669"/>
    <property type="project" value="EnsemblFungi"/>
</dbReference>
<dbReference type="EMBL" id="KN714819">
    <property type="protein sequence ID" value="KUI62568.1"/>
    <property type="molecule type" value="Genomic_DNA"/>
</dbReference>
<dbReference type="OrthoDB" id="1850764at2759"/>
<dbReference type="InterPro" id="IPR019775">
    <property type="entry name" value="WD40_repeat_CS"/>
</dbReference>
<dbReference type="GO" id="GO:0051666">
    <property type="term" value="P:actin cortical patch localization"/>
    <property type="evidence" value="ECO:0007669"/>
    <property type="project" value="EnsemblFungi"/>
</dbReference>
<dbReference type="InterPro" id="IPR015048">
    <property type="entry name" value="DUF1899"/>
</dbReference>
<dbReference type="InterPro" id="IPR020472">
    <property type="entry name" value="WD40_PAC1"/>
</dbReference>
<dbReference type="Pfam" id="PF16300">
    <property type="entry name" value="WD40_4"/>
    <property type="match status" value="1"/>
</dbReference>
<dbReference type="SMART" id="SM01166">
    <property type="entry name" value="DUF1899"/>
    <property type="match status" value="1"/>
</dbReference>
<reference evidence="10" key="1">
    <citation type="submission" date="2014-12" db="EMBL/GenBank/DDBJ databases">
        <title>Genome Sequence of Valsa Canker Pathogens Uncovers a Specific Adaption of Colonization on Woody Bark.</title>
        <authorList>
            <person name="Yin Z."/>
            <person name="Liu H."/>
            <person name="Gao X."/>
            <person name="Li Z."/>
            <person name="Song N."/>
            <person name="Ke X."/>
            <person name="Dai Q."/>
            <person name="Wu Y."/>
            <person name="Sun Y."/>
            <person name="Xu J.-R."/>
            <person name="Kang Z.K."/>
            <person name="Wang L."/>
            <person name="Huang L."/>
        </authorList>
    </citation>
    <scope>NUCLEOTIDE SEQUENCE [LARGE SCALE GENOMIC DNA]</scope>
    <source>
        <strain evidence="10">SXYL134</strain>
    </source>
</reference>
<dbReference type="AlphaFoldDB" id="A0A194VFB1"/>
<evidence type="ECO:0000256" key="1">
    <source>
        <dbReference type="ARBA" id="ARBA00009482"/>
    </source>
</evidence>
<dbReference type="SMART" id="SM01167">
    <property type="entry name" value="DUF1900"/>
    <property type="match status" value="1"/>
</dbReference>
<evidence type="ECO:0000256" key="6">
    <source>
        <dbReference type="ARBA" id="ARBA00023203"/>
    </source>
</evidence>
<dbReference type="InterPro" id="IPR036322">
    <property type="entry name" value="WD40_repeat_dom_sf"/>
</dbReference>
<dbReference type="GO" id="GO:0051015">
    <property type="term" value="F:actin filament binding"/>
    <property type="evidence" value="ECO:0007669"/>
    <property type="project" value="EnsemblFungi"/>
</dbReference>
<dbReference type="InterPro" id="IPR015943">
    <property type="entry name" value="WD40/YVTN_repeat-like_dom_sf"/>
</dbReference>
<evidence type="ECO:0000256" key="8">
    <source>
        <dbReference type="RuleBase" id="RU280818"/>
    </source>
</evidence>
<dbReference type="PROSITE" id="PS00678">
    <property type="entry name" value="WD_REPEATS_1"/>
    <property type="match status" value="2"/>
</dbReference>
<keyword evidence="6" id="KW-0009">Actin-binding</keyword>
<comment type="similarity">
    <text evidence="1 8">Belongs to the WD repeat coronin family.</text>
</comment>
<dbReference type="GO" id="GO:2000601">
    <property type="term" value="P:positive regulation of Arp2/3 complex-mediated actin nucleation"/>
    <property type="evidence" value="ECO:0007669"/>
    <property type="project" value="EnsemblFungi"/>
</dbReference>
<dbReference type="Pfam" id="PF08953">
    <property type="entry name" value="DUF1899"/>
    <property type="match status" value="1"/>
</dbReference>
<keyword evidence="3 8" id="KW-0853">WD repeat</keyword>
<evidence type="ECO:0000256" key="7">
    <source>
        <dbReference type="ARBA" id="ARBA00062568"/>
    </source>
</evidence>
<dbReference type="PANTHER" id="PTHR10856">
    <property type="entry name" value="CORONIN"/>
    <property type="match status" value="1"/>
</dbReference>
<keyword evidence="4 8" id="KW-0677">Repeat</keyword>
<evidence type="ECO:0000313" key="9">
    <source>
        <dbReference type="EMBL" id="KUI62568.1"/>
    </source>
</evidence>
<dbReference type="SUPFAM" id="SSF50978">
    <property type="entry name" value="WD40 repeat-like"/>
    <property type="match status" value="1"/>
</dbReference>
<dbReference type="FunFam" id="2.130.10.10:FF:000197">
    <property type="entry name" value="Coronin"/>
    <property type="match status" value="1"/>
</dbReference>
<dbReference type="GO" id="GO:0030479">
    <property type="term" value="C:actin cortical patch"/>
    <property type="evidence" value="ECO:0007669"/>
    <property type="project" value="EnsemblFungi"/>
</dbReference>
<dbReference type="GO" id="GO:1990819">
    <property type="term" value="C:mating projection actin fusion focus"/>
    <property type="evidence" value="ECO:0007669"/>
    <property type="project" value="EnsemblFungi"/>
</dbReference>
<gene>
    <name evidence="9" type="ORF">VP1G_09683</name>
</gene>
<keyword evidence="2" id="KW-0597">Phosphoprotein</keyword>
<sequence>MSGRFVRASKYRHVFGKPTRKEYCYDNLHISRNAWDTNLIKVNPEFLSVNWDSGGGGAFAVIPLNEKGKLPDQIPLFRGHTAVVLDTDWHPFNDHIIASGSDDGKIFIWQVPQDFTLLTDAEEPADVAPVSKLAGHSRKVGQVNFNPAAENILASASGDFSIKLWDIGTGQSTLALKHNDIVQSLSWNATGNMLVTTSRDKKLRVWDVRQETPAHVTQGHEGAKNSRAVWMGEHNRIATTGFSRMSDRQLALWEPGNDTPIGGFNNLDSISGVCMPFWDESTNCLYLAGKGDGNIRYFEYENDKFEFLSEYKSGDPQRGIAFMPKRGVNLHENEIMRAYKTVNDTYIEPISFTVPRRAETFQGDIFPPATGSKPAMSAAEWFDGNTALPPKIDLESLYEGTTPKEVPGDYKPAAAAPAPTPAPVAKPAPKPEPTPVAARAPPSIADQKGSMAAAASKFQDNDEDEEKEAETSSFEEVQKPAARASLPLRSAEPAKTSTPAPQAKLPSPIRATAPVSVARSAQPSPAMSPSVETSLEQIKQLIEAQTKIITSQGDKLNAQNEAIGILAGEVETLKKRVVSGSQDQSERIRQLELELEEARS</sequence>
<dbReference type="Gene3D" id="2.130.10.10">
    <property type="entry name" value="YVTN repeat-like/Quinoprotein amine dehydrogenase"/>
    <property type="match status" value="1"/>
</dbReference>
<dbReference type="Proteomes" id="UP000078576">
    <property type="component" value="Unassembled WGS sequence"/>
</dbReference>
<dbReference type="PANTHER" id="PTHR10856:SF0">
    <property type="entry name" value="CORONIN"/>
    <property type="match status" value="1"/>
</dbReference>
<dbReference type="GO" id="GO:0071933">
    <property type="term" value="F:Arp2/3 complex binding"/>
    <property type="evidence" value="ECO:0007669"/>
    <property type="project" value="EnsemblFungi"/>
</dbReference>
<comment type="subunit">
    <text evidence="7">Binds to F-actin.</text>
</comment>
<dbReference type="GO" id="GO:0110085">
    <property type="term" value="C:mitotic actomyosin contractile ring"/>
    <property type="evidence" value="ECO:0007669"/>
    <property type="project" value="EnsemblFungi"/>
</dbReference>
<accession>A0A194VM86</accession>
<proteinExistence type="inferred from homology"/>
<organism evidence="9 10">
    <name type="scientific">Cytospora mali</name>
    <name type="common">Apple Valsa canker fungus</name>
    <name type="synonym">Valsa mali</name>
    <dbReference type="NCBI Taxonomy" id="578113"/>
    <lineage>
        <taxon>Eukaryota</taxon>
        <taxon>Fungi</taxon>
        <taxon>Dikarya</taxon>
        <taxon>Ascomycota</taxon>
        <taxon>Pezizomycotina</taxon>
        <taxon>Sordariomycetes</taxon>
        <taxon>Sordariomycetidae</taxon>
        <taxon>Diaporthales</taxon>
        <taxon>Cytosporaceae</taxon>
        <taxon>Cytospora</taxon>
    </lineage>
</organism>
<name>A0A194VFB1_CYTMA</name>
<dbReference type="GO" id="GO:0034316">
    <property type="term" value="P:negative regulation of Arp2/3 complex-mediated actin nucleation"/>
    <property type="evidence" value="ECO:0007669"/>
    <property type="project" value="EnsemblFungi"/>
</dbReference>
<dbReference type="InterPro" id="IPR001680">
    <property type="entry name" value="WD40_rpt"/>
</dbReference>
<accession>A0A194VFB1</accession>
<dbReference type="SMART" id="SM00320">
    <property type="entry name" value="WD40"/>
    <property type="match status" value="4"/>
</dbReference>
<dbReference type="PRINTS" id="PR00320">
    <property type="entry name" value="GPROTEINBRPT"/>
</dbReference>
<evidence type="ECO:0000313" key="10">
    <source>
        <dbReference type="Proteomes" id="UP000078576"/>
    </source>
</evidence>
<dbReference type="PROSITE" id="PS50082">
    <property type="entry name" value="WD_REPEATS_2"/>
    <property type="match status" value="3"/>
</dbReference>
<dbReference type="GO" id="GO:0007017">
    <property type="term" value="P:microtubule-based process"/>
    <property type="evidence" value="ECO:0007669"/>
    <property type="project" value="EnsemblFungi"/>
</dbReference>
<dbReference type="PROSITE" id="PS50294">
    <property type="entry name" value="WD_REPEATS_REGION"/>
    <property type="match status" value="3"/>
</dbReference>
<dbReference type="GO" id="GO:0008017">
    <property type="term" value="F:microtubule binding"/>
    <property type="evidence" value="ECO:0007669"/>
    <property type="project" value="EnsemblFungi"/>
</dbReference>
<dbReference type="GO" id="GO:0030139">
    <property type="term" value="C:endocytic vesicle"/>
    <property type="evidence" value="ECO:0007669"/>
    <property type="project" value="EnsemblFungi"/>
</dbReference>
<evidence type="ECO:0000256" key="2">
    <source>
        <dbReference type="ARBA" id="ARBA00022553"/>
    </source>
</evidence>
<evidence type="ECO:0000256" key="5">
    <source>
        <dbReference type="ARBA" id="ARBA00023054"/>
    </source>
</evidence>
<dbReference type="Pfam" id="PF00400">
    <property type="entry name" value="WD40"/>
    <property type="match status" value="3"/>
</dbReference>
<evidence type="ECO:0000256" key="4">
    <source>
        <dbReference type="ARBA" id="ARBA00022737"/>
    </source>
</evidence>
<evidence type="ECO:0000256" key="3">
    <source>
        <dbReference type="ARBA" id="ARBA00022574"/>
    </source>
</evidence>
<dbReference type="InterPro" id="IPR015505">
    <property type="entry name" value="Coronin"/>
</dbReference>
<protein>
    <recommendedName>
        <fullName evidence="8">Coronin</fullName>
    </recommendedName>
</protein>
<dbReference type="GO" id="GO:0071846">
    <property type="term" value="P:actin filament debranching"/>
    <property type="evidence" value="ECO:0007669"/>
    <property type="project" value="EnsemblFungi"/>
</dbReference>
<keyword evidence="5" id="KW-0175">Coiled coil</keyword>
<dbReference type="STRING" id="694573.A0A194VFB1"/>
<keyword evidence="10" id="KW-1185">Reference proteome</keyword>